<proteinExistence type="inferred from homology"/>
<dbReference type="CDD" id="cd08023">
    <property type="entry name" value="GH16_laminarinase_like"/>
    <property type="match status" value="1"/>
</dbReference>
<protein>
    <submittedName>
        <fullName evidence="4">G12797 protein</fullName>
    </submittedName>
</protein>
<feature type="transmembrane region" description="Helical" evidence="2">
    <location>
        <begin position="9"/>
        <end position="32"/>
    </location>
</feature>
<evidence type="ECO:0000256" key="1">
    <source>
        <dbReference type="ARBA" id="ARBA00006865"/>
    </source>
</evidence>
<sequence>MAGGLLKRCVVKALVIVSVIALIALNTSILVLTAKSYDITRQLGTQQAPMYSTDMGWTLIWADEFEGNALDGSSWTAQTGDGTAEGIPGWGNMELETYESSTIAVGNGMLSISAQRAGAGFSSGRITSAGKRGFVPTSDETLRIEARIQLPQGGDGIWPAFWMLPAASSNGSLPYGVWPRSGEIDVMESVNAFSQVFGTVHYGLPQQQLGAALSQSASTGVFAGAMHTYAVNWSQEQISWYMDGRRYASAGSHCKQGGGWQTSSAPGSCSAPFDRPFGLLLNVAVGGLLPGKAPRADTVFPQTMLVDYVRVYSDALWRNPAVHNTTNSSR</sequence>
<dbReference type="Gene3D" id="2.60.120.200">
    <property type="match status" value="1"/>
</dbReference>
<dbReference type="EMBL" id="CAXHTA020000020">
    <property type="protein sequence ID" value="CAL5229470.1"/>
    <property type="molecule type" value="Genomic_DNA"/>
</dbReference>
<dbReference type="Proteomes" id="UP001497392">
    <property type="component" value="Unassembled WGS sequence"/>
</dbReference>
<keyword evidence="2" id="KW-0812">Transmembrane</keyword>
<evidence type="ECO:0000256" key="2">
    <source>
        <dbReference type="SAM" id="Phobius"/>
    </source>
</evidence>
<name>A0ABP1GDW9_9CHLO</name>
<dbReference type="PANTHER" id="PTHR10963:SF55">
    <property type="entry name" value="GLYCOSIDE HYDROLASE FAMILY 16 PROTEIN"/>
    <property type="match status" value="1"/>
</dbReference>
<evidence type="ECO:0000313" key="4">
    <source>
        <dbReference type="EMBL" id="CAL5229470.1"/>
    </source>
</evidence>
<evidence type="ECO:0000313" key="5">
    <source>
        <dbReference type="Proteomes" id="UP001497392"/>
    </source>
</evidence>
<evidence type="ECO:0000259" key="3">
    <source>
        <dbReference type="PROSITE" id="PS51762"/>
    </source>
</evidence>
<dbReference type="PANTHER" id="PTHR10963">
    <property type="entry name" value="GLYCOSYL HYDROLASE-RELATED"/>
    <property type="match status" value="1"/>
</dbReference>
<accession>A0ABP1GDW9</accession>
<keyword evidence="2" id="KW-0472">Membrane</keyword>
<feature type="domain" description="GH16" evidence="3">
    <location>
        <begin position="53"/>
        <end position="317"/>
    </location>
</feature>
<keyword evidence="5" id="KW-1185">Reference proteome</keyword>
<dbReference type="InterPro" id="IPR013320">
    <property type="entry name" value="ConA-like_dom_sf"/>
</dbReference>
<dbReference type="InterPro" id="IPR050546">
    <property type="entry name" value="Glycosyl_Hydrlase_16"/>
</dbReference>
<organism evidence="4 5">
    <name type="scientific">Coccomyxa viridis</name>
    <dbReference type="NCBI Taxonomy" id="1274662"/>
    <lineage>
        <taxon>Eukaryota</taxon>
        <taxon>Viridiplantae</taxon>
        <taxon>Chlorophyta</taxon>
        <taxon>core chlorophytes</taxon>
        <taxon>Trebouxiophyceae</taxon>
        <taxon>Trebouxiophyceae incertae sedis</taxon>
        <taxon>Coccomyxaceae</taxon>
        <taxon>Coccomyxa</taxon>
    </lineage>
</organism>
<reference evidence="4 5" key="1">
    <citation type="submission" date="2024-06" db="EMBL/GenBank/DDBJ databases">
        <authorList>
            <person name="Kraege A."/>
            <person name="Thomma B."/>
        </authorList>
    </citation>
    <scope>NUCLEOTIDE SEQUENCE [LARGE SCALE GENOMIC DNA]</scope>
</reference>
<keyword evidence="2" id="KW-1133">Transmembrane helix</keyword>
<dbReference type="InterPro" id="IPR000757">
    <property type="entry name" value="Beta-glucanase-like"/>
</dbReference>
<dbReference type="PROSITE" id="PS51762">
    <property type="entry name" value="GH16_2"/>
    <property type="match status" value="1"/>
</dbReference>
<comment type="similarity">
    <text evidence="1">Belongs to the glycosyl hydrolase 16 family.</text>
</comment>
<gene>
    <name evidence="4" type="primary">g12797</name>
    <name evidence="4" type="ORF">VP750_LOCUS11376</name>
</gene>
<dbReference type="Pfam" id="PF00722">
    <property type="entry name" value="Glyco_hydro_16"/>
    <property type="match status" value="1"/>
</dbReference>
<comment type="caution">
    <text evidence="4">The sequence shown here is derived from an EMBL/GenBank/DDBJ whole genome shotgun (WGS) entry which is preliminary data.</text>
</comment>
<dbReference type="SUPFAM" id="SSF49899">
    <property type="entry name" value="Concanavalin A-like lectins/glucanases"/>
    <property type="match status" value="1"/>
</dbReference>